<feature type="transmembrane region" description="Helical" evidence="9">
    <location>
        <begin position="457"/>
        <end position="473"/>
    </location>
</feature>
<protein>
    <submittedName>
        <fullName evidence="10">ABC transporter permease</fullName>
    </submittedName>
</protein>
<feature type="transmembrane region" description="Helical" evidence="9">
    <location>
        <begin position="12"/>
        <end position="31"/>
    </location>
</feature>
<keyword evidence="3" id="KW-1003">Cell membrane</keyword>
<gene>
    <name evidence="10" type="ORF">ACFORG_11275</name>
</gene>
<dbReference type="PANTHER" id="PTHR11795">
    <property type="entry name" value="BRANCHED-CHAIN AMINO ACID TRANSPORT SYSTEM PERMEASE PROTEIN LIVH"/>
    <property type="match status" value="1"/>
</dbReference>
<organism evidence="10 11">
    <name type="scientific">Lutimaribacter marinistellae</name>
    <dbReference type="NCBI Taxonomy" id="1820329"/>
    <lineage>
        <taxon>Bacteria</taxon>
        <taxon>Pseudomonadati</taxon>
        <taxon>Pseudomonadota</taxon>
        <taxon>Alphaproteobacteria</taxon>
        <taxon>Rhodobacterales</taxon>
        <taxon>Roseobacteraceae</taxon>
        <taxon>Lutimaribacter</taxon>
    </lineage>
</organism>
<evidence type="ECO:0000256" key="5">
    <source>
        <dbReference type="ARBA" id="ARBA00022970"/>
    </source>
</evidence>
<evidence type="ECO:0000256" key="9">
    <source>
        <dbReference type="SAM" id="Phobius"/>
    </source>
</evidence>
<evidence type="ECO:0000256" key="8">
    <source>
        <dbReference type="ARBA" id="ARBA00037998"/>
    </source>
</evidence>
<dbReference type="Pfam" id="PF02653">
    <property type="entry name" value="BPD_transp_2"/>
    <property type="match status" value="2"/>
</dbReference>
<dbReference type="RefSeq" id="WP_386735550.1">
    <property type="nucleotide sequence ID" value="NZ_JBHRXI010000010.1"/>
</dbReference>
<evidence type="ECO:0000256" key="3">
    <source>
        <dbReference type="ARBA" id="ARBA00022475"/>
    </source>
</evidence>
<sequence>MGFYLAQLLTGLANASSLFLIASGLSIIFGVTRIVNFAHGSFYMVGAYIAYTLVTMWSGSILGYWGGVILAAAAVGLIGLVIELTILRRIYQAPELFQLVATFGVVLIFQDLTLAIWGAEDLLGPRAPGLDRAVRIMGEPIPEYDLALIAIGPAVLLAIWLLFHRTRWGVLVRAATQDREMVGALGVNQAWLFSATFILGAFLAGLGGALQIPREAVSLQMDLSIIGEAFVVVVIGGMGSVTGAFVAAVLISVLNAFAILIFPQISIVLPFVVMAVVLIVRPYGLFGKPGSEHGAPEEPEQPLALLGQKGMMVLLAGVVVLALSPLAVAEFTTILLVDVMVATLFAVSLHFMMGVGGMVSFGHAAYFGVGAYAAAMAVTYFGFPMLPSMLFAPICAAAAALFFGWFCVRLSGVYLAMLTLAAAQILWGVTFQWQDFTGGDDGILGVWPAKWASDDRVYFYIAFVLCIGGIWLLRRAAHSPFGYILRGVRDSRIRAESIGVDTRFHQWMGFTLAGTLAGLAGVVFAFSKGSVFPDTLGIALSIDGLIMVLLGGIHALAGPIYGAVAFVMIEDWVTRLDYWRFIFGAIILVVVLLAPDGIAGGVNRLARAIRGGRA</sequence>
<comment type="caution">
    <text evidence="10">The sequence shown here is derived from an EMBL/GenBank/DDBJ whole genome shotgun (WGS) entry which is preliminary data.</text>
</comment>
<evidence type="ECO:0000256" key="2">
    <source>
        <dbReference type="ARBA" id="ARBA00022448"/>
    </source>
</evidence>
<dbReference type="CDD" id="cd06581">
    <property type="entry name" value="TM_PBP1_LivM_like"/>
    <property type="match status" value="1"/>
</dbReference>
<name>A0ABV7THZ8_9RHOB</name>
<evidence type="ECO:0000256" key="4">
    <source>
        <dbReference type="ARBA" id="ARBA00022692"/>
    </source>
</evidence>
<dbReference type="Proteomes" id="UP001595629">
    <property type="component" value="Unassembled WGS sequence"/>
</dbReference>
<keyword evidence="11" id="KW-1185">Reference proteome</keyword>
<keyword evidence="6 9" id="KW-1133">Transmembrane helix</keyword>
<feature type="transmembrane region" description="Helical" evidence="9">
    <location>
        <begin position="546"/>
        <end position="569"/>
    </location>
</feature>
<evidence type="ECO:0000313" key="10">
    <source>
        <dbReference type="EMBL" id="MFC3614344.1"/>
    </source>
</evidence>
<feature type="transmembrane region" description="Helical" evidence="9">
    <location>
        <begin position="190"/>
        <end position="210"/>
    </location>
</feature>
<feature type="transmembrane region" description="Helical" evidence="9">
    <location>
        <begin position="389"/>
        <end position="408"/>
    </location>
</feature>
<feature type="transmembrane region" description="Helical" evidence="9">
    <location>
        <begin position="99"/>
        <end position="123"/>
    </location>
</feature>
<dbReference type="InterPro" id="IPR043428">
    <property type="entry name" value="LivM-like"/>
</dbReference>
<reference evidence="11" key="1">
    <citation type="journal article" date="2019" name="Int. J. Syst. Evol. Microbiol.">
        <title>The Global Catalogue of Microorganisms (GCM) 10K type strain sequencing project: providing services to taxonomists for standard genome sequencing and annotation.</title>
        <authorList>
            <consortium name="The Broad Institute Genomics Platform"/>
            <consortium name="The Broad Institute Genome Sequencing Center for Infectious Disease"/>
            <person name="Wu L."/>
            <person name="Ma J."/>
        </authorList>
    </citation>
    <scope>NUCLEOTIDE SEQUENCE [LARGE SCALE GENOMIC DNA]</scope>
    <source>
        <strain evidence="11">KCTC 42911</strain>
    </source>
</reference>
<feature type="transmembrane region" description="Helical" evidence="9">
    <location>
        <begin position="257"/>
        <end position="280"/>
    </location>
</feature>
<comment type="similarity">
    <text evidence="8">Belongs to the binding-protein-dependent transport system permease family. LivHM subfamily.</text>
</comment>
<feature type="transmembrane region" description="Helical" evidence="9">
    <location>
        <begin position="311"/>
        <end position="328"/>
    </location>
</feature>
<evidence type="ECO:0000256" key="6">
    <source>
        <dbReference type="ARBA" id="ARBA00022989"/>
    </source>
</evidence>
<dbReference type="PANTHER" id="PTHR11795:SF442">
    <property type="entry name" value="ABC TRANSPORTER ATP-BINDING PROTEIN"/>
    <property type="match status" value="1"/>
</dbReference>
<accession>A0ABV7THZ8</accession>
<keyword evidence="7 9" id="KW-0472">Membrane</keyword>
<feature type="transmembrane region" description="Helical" evidence="9">
    <location>
        <begin position="230"/>
        <end position="251"/>
    </location>
</feature>
<keyword evidence="2" id="KW-0813">Transport</keyword>
<dbReference type="InterPro" id="IPR001851">
    <property type="entry name" value="ABC_transp_permease"/>
</dbReference>
<feature type="transmembrane region" description="Helical" evidence="9">
    <location>
        <begin position="64"/>
        <end position="87"/>
    </location>
</feature>
<feature type="transmembrane region" description="Helical" evidence="9">
    <location>
        <begin position="581"/>
        <end position="602"/>
    </location>
</feature>
<dbReference type="CDD" id="cd06582">
    <property type="entry name" value="TM_PBP1_LivH_like"/>
    <property type="match status" value="1"/>
</dbReference>
<evidence type="ECO:0000256" key="1">
    <source>
        <dbReference type="ARBA" id="ARBA00004651"/>
    </source>
</evidence>
<keyword evidence="5" id="KW-0029">Amino-acid transport</keyword>
<evidence type="ECO:0000313" key="11">
    <source>
        <dbReference type="Proteomes" id="UP001595629"/>
    </source>
</evidence>
<dbReference type="InterPro" id="IPR052157">
    <property type="entry name" value="BCAA_transport_permease"/>
</dbReference>
<comment type="subcellular location">
    <subcellularLocation>
        <location evidence="1">Cell membrane</location>
        <topology evidence="1">Multi-pass membrane protein</topology>
    </subcellularLocation>
</comment>
<evidence type="ECO:0000256" key="7">
    <source>
        <dbReference type="ARBA" id="ARBA00023136"/>
    </source>
</evidence>
<keyword evidence="4 9" id="KW-0812">Transmembrane</keyword>
<dbReference type="EMBL" id="JBHRXI010000010">
    <property type="protein sequence ID" value="MFC3614344.1"/>
    <property type="molecule type" value="Genomic_DNA"/>
</dbReference>
<feature type="transmembrane region" description="Helical" evidence="9">
    <location>
        <begin position="507"/>
        <end position="526"/>
    </location>
</feature>
<feature type="transmembrane region" description="Helical" evidence="9">
    <location>
        <begin position="144"/>
        <end position="163"/>
    </location>
</feature>
<feature type="transmembrane region" description="Helical" evidence="9">
    <location>
        <begin position="37"/>
        <end position="57"/>
    </location>
</feature>
<feature type="transmembrane region" description="Helical" evidence="9">
    <location>
        <begin position="413"/>
        <end position="433"/>
    </location>
</feature>
<proteinExistence type="inferred from homology"/>